<evidence type="ECO:0000256" key="1">
    <source>
        <dbReference type="ARBA" id="ARBA00004496"/>
    </source>
</evidence>
<keyword evidence="5" id="KW-0722">Serine protease inhibitor</keyword>
<gene>
    <name evidence="12" type="ORF">NDU88_004761</name>
</gene>
<evidence type="ECO:0000313" key="13">
    <source>
        <dbReference type="Proteomes" id="UP001066276"/>
    </source>
</evidence>
<evidence type="ECO:0000256" key="5">
    <source>
        <dbReference type="ARBA" id="ARBA00022900"/>
    </source>
</evidence>
<dbReference type="FunFam" id="3.30.497.10:FF:000018">
    <property type="entry name" value="Serpin family B member 8"/>
    <property type="match status" value="1"/>
</dbReference>
<keyword evidence="13" id="KW-1185">Reference proteome</keyword>
<dbReference type="InterPro" id="IPR042185">
    <property type="entry name" value="Serpin_sf_2"/>
</dbReference>
<dbReference type="PROSITE" id="PS00284">
    <property type="entry name" value="SERPIN"/>
    <property type="match status" value="1"/>
</dbReference>
<name>A0AAV7VL83_PLEWA</name>
<dbReference type="AlphaFoldDB" id="A0AAV7VL83"/>
<dbReference type="Proteomes" id="UP001066276">
    <property type="component" value="Chromosome 2_1"/>
</dbReference>
<dbReference type="InterPro" id="IPR023795">
    <property type="entry name" value="Serpin_CS"/>
</dbReference>
<evidence type="ECO:0000256" key="2">
    <source>
        <dbReference type="ARBA" id="ARBA00006426"/>
    </source>
</evidence>
<dbReference type="EMBL" id="JANPWB010000003">
    <property type="protein sequence ID" value="KAJ1200940.1"/>
    <property type="molecule type" value="Genomic_DNA"/>
</dbReference>
<dbReference type="InterPro" id="IPR042178">
    <property type="entry name" value="Serpin_sf_1"/>
</dbReference>
<evidence type="ECO:0000259" key="11">
    <source>
        <dbReference type="SMART" id="SM00093"/>
    </source>
</evidence>
<comment type="function">
    <text evidence="9">Has an important role in epithelial desmosome-mediated cell-cell adhesion.</text>
</comment>
<dbReference type="CDD" id="cd19956">
    <property type="entry name" value="serpinB"/>
    <property type="match status" value="1"/>
</dbReference>
<dbReference type="InterPro" id="IPR000215">
    <property type="entry name" value="Serpin_fam"/>
</dbReference>
<keyword evidence="3" id="KW-0963">Cytoplasm</keyword>
<organism evidence="12 13">
    <name type="scientific">Pleurodeles waltl</name>
    <name type="common">Iberian ribbed newt</name>
    <dbReference type="NCBI Taxonomy" id="8319"/>
    <lineage>
        <taxon>Eukaryota</taxon>
        <taxon>Metazoa</taxon>
        <taxon>Chordata</taxon>
        <taxon>Craniata</taxon>
        <taxon>Vertebrata</taxon>
        <taxon>Euteleostomi</taxon>
        <taxon>Amphibia</taxon>
        <taxon>Batrachia</taxon>
        <taxon>Caudata</taxon>
        <taxon>Salamandroidea</taxon>
        <taxon>Salamandridae</taxon>
        <taxon>Pleurodelinae</taxon>
        <taxon>Pleurodeles</taxon>
    </lineage>
</organism>
<keyword evidence="4" id="KW-0646">Protease inhibitor</keyword>
<evidence type="ECO:0000256" key="6">
    <source>
        <dbReference type="ARBA" id="ARBA00022990"/>
    </source>
</evidence>
<dbReference type="Gene3D" id="3.30.497.10">
    <property type="entry name" value="Antithrombin, subunit I, domain 2"/>
    <property type="match status" value="1"/>
</dbReference>
<proteinExistence type="inferred from homology"/>
<dbReference type="PANTHER" id="PTHR11461">
    <property type="entry name" value="SERINE PROTEASE INHIBITOR, SERPIN"/>
    <property type="match status" value="1"/>
</dbReference>
<evidence type="ECO:0000256" key="4">
    <source>
        <dbReference type="ARBA" id="ARBA00022690"/>
    </source>
</evidence>
<keyword evidence="6" id="KW-0007">Acetylation</keyword>
<evidence type="ECO:0000313" key="12">
    <source>
        <dbReference type="EMBL" id="KAJ1200940.1"/>
    </source>
</evidence>
<feature type="domain" description="Serpin" evidence="11">
    <location>
        <begin position="87"/>
        <end position="466"/>
    </location>
</feature>
<dbReference type="SMART" id="SM00093">
    <property type="entry name" value="SERPIN"/>
    <property type="match status" value="1"/>
</dbReference>
<evidence type="ECO:0000256" key="3">
    <source>
        <dbReference type="ARBA" id="ARBA00022490"/>
    </source>
</evidence>
<dbReference type="InterPro" id="IPR023796">
    <property type="entry name" value="Serpin_dom"/>
</dbReference>
<evidence type="ECO:0000256" key="7">
    <source>
        <dbReference type="ARBA" id="ARBA00038828"/>
    </source>
</evidence>
<dbReference type="GO" id="GO:0005737">
    <property type="term" value="C:cytoplasm"/>
    <property type="evidence" value="ECO:0007669"/>
    <property type="project" value="UniProtKB-SubCell"/>
</dbReference>
<evidence type="ECO:0000256" key="10">
    <source>
        <dbReference type="ARBA" id="ARBA00071177"/>
    </source>
</evidence>
<comment type="subcellular location">
    <subcellularLocation>
        <location evidence="1">Cytoplasm</location>
    </subcellularLocation>
</comment>
<protein>
    <recommendedName>
        <fullName evidence="8">Serpin B6</fullName>
    </recommendedName>
    <alternativeName>
        <fullName evidence="10">Serpin B8</fullName>
    </alternativeName>
</protein>
<dbReference type="GO" id="GO:0004867">
    <property type="term" value="F:serine-type endopeptidase inhibitor activity"/>
    <property type="evidence" value="ECO:0007669"/>
    <property type="project" value="UniProtKB-KW"/>
</dbReference>
<accession>A0AAV7VL83</accession>
<evidence type="ECO:0000256" key="9">
    <source>
        <dbReference type="ARBA" id="ARBA00059476"/>
    </source>
</evidence>
<dbReference type="InterPro" id="IPR036186">
    <property type="entry name" value="Serpin_sf"/>
</dbReference>
<reference evidence="12" key="1">
    <citation type="journal article" date="2022" name="bioRxiv">
        <title>Sequencing and chromosome-scale assembly of the giantPleurodeles waltlgenome.</title>
        <authorList>
            <person name="Brown T."/>
            <person name="Elewa A."/>
            <person name="Iarovenko S."/>
            <person name="Subramanian E."/>
            <person name="Araus A.J."/>
            <person name="Petzold A."/>
            <person name="Susuki M."/>
            <person name="Suzuki K.-i.T."/>
            <person name="Hayashi T."/>
            <person name="Toyoda A."/>
            <person name="Oliveira C."/>
            <person name="Osipova E."/>
            <person name="Leigh N.D."/>
            <person name="Simon A."/>
            <person name="Yun M.H."/>
        </authorList>
    </citation>
    <scope>NUCLEOTIDE SEQUENCE</scope>
    <source>
        <strain evidence="12">20211129_DDA</strain>
        <tissue evidence="12">Liver</tissue>
    </source>
</reference>
<dbReference type="PANTHER" id="PTHR11461:SF204">
    <property type="entry name" value="SERPIN B6"/>
    <property type="match status" value="1"/>
</dbReference>
<sequence>MGVAAIPPAASSLSPSGWARAESSQLLLPPLPPGRGCVLCRHQSGILALASLQQGQRSHQQLTGNHPCRKQFSRMDCLCEANTSFALDLWKKLSENDSRKNLFYSPISISSALAMVFLGAQGDTAAQMVQALQLHKAKDVHPGFQSLISEINKPDTKYLLRIANRLFGEKSYSFNTGFLDSCNKFYLSELEQVDFQQEYEAARGQINSWVEGKTDGKIQNLLGQGTLDSLTKLVLVNAIYFKGNWADQFKKDLTKEMPFRINKNQTKPVQMMFRNGKYPMTHIGEQQIKIIELPYEDKELSMIVMLPDEINDDSTGLEKMLWWNHCPKKNYGKLERELTYEKFADWTNPEMMNTKEVELFLPRFKLEESYDLKPFLTSLGMHDAFDMGKSDLSGMSDRNDLVLSKVVHKAFVDVSEEGTEAAAATAAVMKFRCASVPRVMADHPFLFFIRHNKTRNILFCGRFCSP</sequence>
<dbReference type="GO" id="GO:0005615">
    <property type="term" value="C:extracellular space"/>
    <property type="evidence" value="ECO:0007669"/>
    <property type="project" value="InterPro"/>
</dbReference>
<dbReference type="FunFam" id="2.30.39.10:FF:000014">
    <property type="entry name" value="Serpin family B member 9"/>
    <property type="match status" value="1"/>
</dbReference>
<evidence type="ECO:0000256" key="8">
    <source>
        <dbReference type="ARBA" id="ARBA00039202"/>
    </source>
</evidence>
<comment type="similarity">
    <text evidence="2">Belongs to the serpin family. Ov-serpin subfamily.</text>
</comment>
<comment type="subunit">
    <text evidence="7">Forms a complex with the monomeric form of beta-tryptase.</text>
</comment>
<dbReference type="SUPFAM" id="SSF56574">
    <property type="entry name" value="Serpins"/>
    <property type="match status" value="1"/>
</dbReference>
<dbReference type="Pfam" id="PF00079">
    <property type="entry name" value="Serpin"/>
    <property type="match status" value="1"/>
</dbReference>
<comment type="caution">
    <text evidence="12">The sequence shown here is derived from an EMBL/GenBank/DDBJ whole genome shotgun (WGS) entry which is preliminary data.</text>
</comment>
<dbReference type="Gene3D" id="2.30.39.10">
    <property type="entry name" value="Alpha-1-antitrypsin, domain 1"/>
    <property type="match status" value="1"/>
</dbReference>